<dbReference type="AlphaFoldDB" id="A0A4R6URR3"/>
<evidence type="ECO:0000313" key="2">
    <source>
        <dbReference type="Proteomes" id="UP000295281"/>
    </source>
</evidence>
<evidence type="ECO:0008006" key="3">
    <source>
        <dbReference type="Google" id="ProtNLM"/>
    </source>
</evidence>
<protein>
    <recommendedName>
        <fullName evidence="3">Regulatory protein</fullName>
    </recommendedName>
</protein>
<gene>
    <name evidence="1" type="ORF">EV190_12764</name>
</gene>
<dbReference type="OrthoDB" id="3537399at2"/>
<organism evidence="1 2">
    <name type="scientific">Actinorugispora endophytica</name>
    <dbReference type="NCBI Taxonomy" id="1605990"/>
    <lineage>
        <taxon>Bacteria</taxon>
        <taxon>Bacillati</taxon>
        <taxon>Actinomycetota</taxon>
        <taxon>Actinomycetes</taxon>
        <taxon>Streptosporangiales</taxon>
        <taxon>Nocardiopsidaceae</taxon>
        <taxon>Actinorugispora</taxon>
    </lineage>
</organism>
<accession>A0A4R6URR3</accession>
<evidence type="ECO:0000313" key="1">
    <source>
        <dbReference type="EMBL" id="TDQ46004.1"/>
    </source>
</evidence>
<name>A0A4R6URR3_9ACTN</name>
<reference evidence="1 2" key="1">
    <citation type="submission" date="2019-03" db="EMBL/GenBank/DDBJ databases">
        <title>Genomic Encyclopedia of Type Strains, Phase IV (KMG-IV): sequencing the most valuable type-strain genomes for metagenomic binning, comparative biology and taxonomic classification.</title>
        <authorList>
            <person name="Goeker M."/>
        </authorList>
    </citation>
    <scope>NUCLEOTIDE SEQUENCE [LARGE SCALE GENOMIC DNA]</scope>
    <source>
        <strain evidence="1 2">DSM 46770</strain>
    </source>
</reference>
<keyword evidence="2" id="KW-1185">Reference proteome</keyword>
<dbReference type="RefSeq" id="WP_133743311.1">
    <property type="nucleotide sequence ID" value="NZ_SNYN01000027.1"/>
</dbReference>
<dbReference type="Proteomes" id="UP000295281">
    <property type="component" value="Unassembled WGS sequence"/>
</dbReference>
<dbReference type="EMBL" id="SNYN01000027">
    <property type="protein sequence ID" value="TDQ46004.1"/>
    <property type="molecule type" value="Genomic_DNA"/>
</dbReference>
<sequence length="111" mass="11741">MRSIPVDTSRMVFMAAGGARPKLKNRETGEIKLNAQGVQLWQVKVLAQVDDNDGDALLISFAAQTPPPLRLGMLLRVSGLVAIPWETNGRHGVAFSAASLEVVEMSGAGAA</sequence>
<comment type="caution">
    <text evidence="1">The sequence shown here is derived from an EMBL/GenBank/DDBJ whole genome shotgun (WGS) entry which is preliminary data.</text>
</comment>
<proteinExistence type="predicted"/>